<dbReference type="SUPFAM" id="SSF160904">
    <property type="entry name" value="Jann2411-like"/>
    <property type="match status" value="1"/>
</dbReference>
<dbReference type="Proteomes" id="UP000199691">
    <property type="component" value="Unassembled WGS sequence"/>
</dbReference>
<dbReference type="Pfam" id="PF11706">
    <property type="entry name" value="zf-CGNR"/>
    <property type="match status" value="1"/>
</dbReference>
<dbReference type="InterPro" id="IPR021005">
    <property type="entry name" value="Znf_CGNR"/>
</dbReference>
<name>A0A1H0WB82_9PSEU</name>
<dbReference type="RefSeq" id="WP_240011749.1">
    <property type="nucleotide sequence ID" value="NZ_FNIX01000018.1"/>
</dbReference>
<evidence type="ECO:0000313" key="2">
    <source>
        <dbReference type="EMBL" id="SDP87791.1"/>
    </source>
</evidence>
<protein>
    <submittedName>
        <fullName evidence="2">CGNR zinc finger domain-containing protein</fullName>
    </submittedName>
</protein>
<sequence length="33" mass="3850">MLFLAENKRRVWCAANVCGNRARVARHYSRTKA</sequence>
<dbReference type="EMBL" id="FNIX01000018">
    <property type="protein sequence ID" value="SDP87791.1"/>
    <property type="molecule type" value="Genomic_DNA"/>
</dbReference>
<dbReference type="InterPro" id="IPR023286">
    <property type="entry name" value="ABATE_dom_sf"/>
</dbReference>
<dbReference type="Gene3D" id="1.10.3300.10">
    <property type="entry name" value="Jann2411-like domain"/>
    <property type="match status" value="1"/>
</dbReference>
<organism evidence="2 3">
    <name type="scientific">Lentzea jiangxiensis</name>
    <dbReference type="NCBI Taxonomy" id="641025"/>
    <lineage>
        <taxon>Bacteria</taxon>
        <taxon>Bacillati</taxon>
        <taxon>Actinomycetota</taxon>
        <taxon>Actinomycetes</taxon>
        <taxon>Pseudonocardiales</taxon>
        <taxon>Pseudonocardiaceae</taxon>
        <taxon>Lentzea</taxon>
    </lineage>
</organism>
<reference evidence="3" key="1">
    <citation type="submission" date="2016-10" db="EMBL/GenBank/DDBJ databases">
        <authorList>
            <person name="Varghese N."/>
            <person name="Submissions S."/>
        </authorList>
    </citation>
    <scope>NUCLEOTIDE SEQUENCE [LARGE SCALE GENOMIC DNA]</scope>
    <source>
        <strain evidence="3">CGMCC 4.6609</strain>
    </source>
</reference>
<accession>A0A1H0WB82</accession>
<proteinExistence type="predicted"/>
<dbReference type="STRING" id="641025.SAMN05421507_11844"/>
<evidence type="ECO:0000259" key="1">
    <source>
        <dbReference type="Pfam" id="PF11706"/>
    </source>
</evidence>
<gene>
    <name evidence="2" type="ORF">SAMN05421507_11844</name>
</gene>
<feature type="domain" description="Zinc finger CGNR" evidence="1">
    <location>
        <begin position="4"/>
        <end position="30"/>
    </location>
</feature>
<keyword evidence="3" id="KW-1185">Reference proteome</keyword>
<evidence type="ECO:0000313" key="3">
    <source>
        <dbReference type="Proteomes" id="UP000199691"/>
    </source>
</evidence>
<dbReference type="AlphaFoldDB" id="A0A1H0WB82"/>